<keyword evidence="1" id="KW-0472">Membrane</keyword>
<evidence type="ECO:0000313" key="5">
    <source>
        <dbReference type="Proteomes" id="UP000480929"/>
    </source>
</evidence>
<dbReference type="Proteomes" id="UP000480929">
    <property type="component" value="Unassembled WGS sequence"/>
</dbReference>
<keyword evidence="1" id="KW-1133">Transmembrane helix</keyword>
<comment type="caution">
    <text evidence="2">The sequence shown here is derived from an EMBL/GenBank/DDBJ whole genome shotgun (WGS) entry which is preliminary data.</text>
</comment>
<dbReference type="AlphaFoldDB" id="A0A6N7S6H3"/>
<evidence type="ECO:0000313" key="2">
    <source>
        <dbReference type="EMBL" id="MSA89359.1"/>
    </source>
</evidence>
<dbReference type="OrthoDB" id="1646645at2"/>
<evidence type="ECO:0000256" key="1">
    <source>
        <dbReference type="SAM" id="Phobius"/>
    </source>
</evidence>
<dbReference type="EMBL" id="WKPI01000011">
    <property type="protein sequence ID" value="MSC33037.1"/>
    <property type="molecule type" value="Genomic_DNA"/>
</dbReference>
<reference evidence="4 5" key="1">
    <citation type="journal article" date="2019" name="Nat. Med.">
        <title>A library of human gut bacterial isolates paired with longitudinal multiomics data enables mechanistic microbiome research.</title>
        <authorList>
            <person name="Poyet M."/>
            <person name="Groussin M."/>
            <person name="Gibbons S.M."/>
            <person name="Avila-Pacheco J."/>
            <person name="Jiang X."/>
            <person name="Kearney S.M."/>
            <person name="Perrotta A.R."/>
            <person name="Berdy B."/>
            <person name="Zhao S."/>
            <person name="Lieberman T.D."/>
            <person name="Swanson P.K."/>
            <person name="Smith M."/>
            <person name="Roesemann S."/>
            <person name="Alexander J.E."/>
            <person name="Rich S.A."/>
            <person name="Livny J."/>
            <person name="Vlamakis H."/>
            <person name="Clish C."/>
            <person name="Bullock K."/>
            <person name="Deik A."/>
            <person name="Scott J."/>
            <person name="Pierce K.A."/>
            <person name="Xavier R.J."/>
            <person name="Alm E.J."/>
        </authorList>
    </citation>
    <scope>NUCLEOTIDE SEQUENCE [LARGE SCALE GENOMIC DNA]</scope>
    <source>
        <strain evidence="2 4">BIOML-A4</strain>
        <strain evidence="3 5">BIOML-A5</strain>
    </source>
</reference>
<keyword evidence="1" id="KW-0812">Transmembrane</keyword>
<dbReference type="RefSeq" id="WP_154238656.1">
    <property type="nucleotide sequence ID" value="NZ_CALJPI010000030.1"/>
</dbReference>
<gene>
    <name evidence="3" type="ORF">GKD88_07875</name>
    <name evidence="2" type="ORF">GKE08_08470</name>
</gene>
<dbReference type="EMBL" id="WKPJ01000010">
    <property type="protein sequence ID" value="MSA89359.1"/>
    <property type="molecule type" value="Genomic_DNA"/>
</dbReference>
<feature type="transmembrane region" description="Helical" evidence="1">
    <location>
        <begin position="7"/>
        <end position="29"/>
    </location>
</feature>
<accession>A0A6N7S6H3</accession>
<dbReference type="Proteomes" id="UP000433575">
    <property type="component" value="Unassembled WGS sequence"/>
</dbReference>
<evidence type="ECO:0000313" key="3">
    <source>
        <dbReference type="EMBL" id="MSC33037.1"/>
    </source>
</evidence>
<proteinExistence type="predicted"/>
<name>A0A6N7S6H3_9FIRM</name>
<protein>
    <submittedName>
        <fullName evidence="2">Uncharacterized protein</fullName>
    </submittedName>
</protein>
<keyword evidence="5" id="KW-1185">Reference proteome</keyword>
<organism evidence="2 4">
    <name type="scientific">Holdemania massiliensis</name>
    <dbReference type="NCBI Taxonomy" id="1468449"/>
    <lineage>
        <taxon>Bacteria</taxon>
        <taxon>Bacillati</taxon>
        <taxon>Bacillota</taxon>
        <taxon>Erysipelotrichia</taxon>
        <taxon>Erysipelotrichales</taxon>
        <taxon>Erysipelotrichaceae</taxon>
        <taxon>Holdemania</taxon>
    </lineage>
</organism>
<evidence type="ECO:0000313" key="4">
    <source>
        <dbReference type="Proteomes" id="UP000433575"/>
    </source>
</evidence>
<sequence>MKRIKQIGISLGVLILTLFLIYWTSGFYFSPQACVEDSLRGLYFMPAEKIFDIRTENYVYYLYANDHQYALHSVRKTALFFYVAAGGSTHNDYPKSTEPFDLDFSADQVNEVFLVHRNRPDIAKVEWELAEDSRKALLDQWKDDFAMIVLPRSGADSVFWQGTVRAYDAQGKLVDERVFP</sequence>